<feature type="compositionally biased region" description="Polar residues" evidence="2">
    <location>
        <begin position="764"/>
        <end position="773"/>
    </location>
</feature>
<accession>A0ABR1D798</accession>
<gene>
    <name evidence="4" type="primary">Necator_chrIII.g12906</name>
    <name evidence="4" type="ORF">RB195_012139</name>
</gene>
<feature type="coiled-coil region" evidence="1">
    <location>
        <begin position="359"/>
        <end position="386"/>
    </location>
</feature>
<sequence>MRNLCAPPRLAICLNGSKRHEAVCDGPNSTPTAASISLFRGRTQIHHNCTRDSCRFVPTIQLGQSESKLGAVAQAIALEVERLKCNEKLDAYNVSGEFEVCSFCPIEFMQYIVGNISLEETQGVISGSGSFENNDIAFTRIPFAVHFGFGIFMACLSLVVGLAVLTGQIVPPKKNPGCCRTVFLLILLLITVIFMALTVMLLLRNARLAEEGADEIRKDFNRDIFSIGAQLDVKTRNTLCLIKSHNFIRQAKKKLDGQMDNFMKKITGRFDGITGDKVFNEIFRVKQTALDIQKKAKEIAIPEIIPLMEKVSNDFLTKIDIAQSRALLKMNVFEVETRSLPAYFKKFFEKIGEAYDNFLTACKEALEKLEERVTDIEERVKVLLIGSGITAVTTYLLIGIWFPVLIAIMCFLTMIAIVIRPLFNSSSKETWKSRVVLNVKENVIVFAYVTVAFGAILFVLFSFGLRFGFEVMASSTALLSDSYVFDKVAVSLESLHSKESKDIKLMDIVAECRKNKTFFAAVHLNRLQTSQDLLKLLNSLIDESKYNGIFLDNLDEHKLYFDGIINAAEDIIHALSITDISAYRDDVQEPLKNFEHDMNNIISYSKETMQEITKVQTEHGAIVESITNSLRESARSLVKIYTNFLNRVEQDSEKCDDLTSHRRILKKLLIAKVVAPAQGQWFACYIAALLSIVAFVALYKSIKRFHILPSTSSSTTSTNSKTELPPDTQREPEDSVPAKSIKSMDTTQIGTGEPDSDALEPSGSKHNLLQNSQ</sequence>
<organism evidence="4 5">
    <name type="scientific">Necator americanus</name>
    <name type="common">Human hookworm</name>
    <dbReference type="NCBI Taxonomy" id="51031"/>
    <lineage>
        <taxon>Eukaryota</taxon>
        <taxon>Metazoa</taxon>
        <taxon>Ecdysozoa</taxon>
        <taxon>Nematoda</taxon>
        <taxon>Chromadorea</taxon>
        <taxon>Rhabditida</taxon>
        <taxon>Rhabditina</taxon>
        <taxon>Rhabditomorpha</taxon>
        <taxon>Strongyloidea</taxon>
        <taxon>Ancylostomatidae</taxon>
        <taxon>Bunostominae</taxon>
        <taxon>Necator</taxon>
    </lineage>
</organism>
<dbReference type="Proteomes" id="UP001303046">
    <property type="component" value="Unassembled WGS sequence"/>
</dbReference>
<feature type="transmembrane region" description="Helical" evidence="3">
    <location>
        <begin position="182"/>
        <end position="203"/>
    </location>
</feature>
<feature type="region of interest" description="Disordered" evidence="2">
    <location>
        <begin position="711"/>
        <end position="773"/>
    </location>
</feature>
<feature type="transmembrane region" description="Helical" evidence="3">
    <location>
        <begin position="143"/>
        <end position="170"/>
    </location>
</feature>
<keyword evidence="1" id="KW-0175">Coiled coil</keyword>
<protein>
    <recommendedName>
        <fullName evidence="6">Prominin</fullName>
    </recommendedName>
</protein>
<proteinExistence type="predicted"/>
<dbReference type="EMBL" id="JAVFWL010000003">
    <property type="protein sequence ID" value="KAK6745838.1"/>
    <property type="molecule type" value="Genomic_DNA"/>
</dbReference>
<evidence type="ECO:0000256" key="1">
    <source>
        <dbReference type="SAM" id="Coils"/>
    </source>
</evidence>
<keyword evidence="3" id="KW-1133">Transmembrane helix</keyword>
<keyword evidence="3" id="KW-0472">Membrane</keyword>
<reference evidence="4 5" key="1">
    <citation type="submission" date="2023-08" db="EMBL/GenBank/DDBJ databases">
        <title>A Necator americanus chromosomal reference genome.</title>
        <authorList>
            <person name="Ilik V."/>
            <person name="Petrzelkova K.J."/>
            <person name="Pardy F."/>
            <person name="Fuh T."/>
            <person name="Niatou-Singa F.S."/>
            <person name="Gouil Q."/>
            <person name="Baker L."/>
            <person name="Ritchie M.E."/>
            <person name="Jex A.R."/>
            <person name="Gazzola D."/>
            <person name="Li H."/>
            <person name="Toshio Fujiwara R."/>
            <person name="Zhan B."/>
            <person name="Aroian R.V."/>
            <person name="Pafco B."/>
            <person name="Schwarz E.M."/>
        </authorList>
    </citation>
    <scope>NUCLEOTIDE SEQUENCE [LARGE SCALE GENOMIC DNA]</scope>
    <source>
        <strain evidence="4 5">Aroian</strain>
        <tissue evidence="4">Whole animal</tissue>
    </source>
</reference>
<feature type="transmembrane region" description="Helical" evidence="3">
    <location>
        <begin position="443"/>
        <end position="465"/>
    </location>
</feature>
<evidence type="ECO:0008006" key="6">
    <source>
        <dbReference type="Google" id="ProtNLM"/>
    </source>
</evidence>
<evidence type="ECO:0000313" key="5">
    <source>
        <dbReference type="Proteomes" id="UP001303046"/>
    </source>
</evidence>
<feature type="transmembrane region" description="Helical" evidence="3">
    <location>
        <begin position="679"/>
        <end position="699"/>
    </location>
</feature>
<evidence type="ECO:0000256" key="2">
    <source>
        <dbReference type="SAM" id="MobiDB-lite"/>
    </source>
</evidence>
<feature type="transmembrane region" description="Helical" evidence="3">
    <location>
        <begin position="404"/>
        <end position="423"/>
    </location>
</feature>
<evidence type="ECO:0000313" key="4">
    <source>
        <dbReference type="EMBL" id="KAK6745838.1"/>
    </source>
</evidence>
<feature type="compositionally biased region" description="Low complexity" evidence="2">
    <location>
        <begin position="711"/>
        <end position="722"/>
    </location>
</feature>
<evidence type="ECO:0000256" key="3">
    <source>
        <dbReference type="SAM" id="Phobius"/>
    </source>
</evidence>
<feature type="transmembrane region" description="Helical" evidence="3">
    <location>
        <begin position="380"/>
        <end position="398"/>
    </location>
</feature>
<keyword evidence="3" id="KW-0812">Transmembrane</keyword>
<comment type="caution">
    <text evidence="4">The sequence shown here is derived from an EMBL/GenBank/DDBJ whole genome shotgun (WGS) entry which is preliminary data.</text>
</comment>
<name>A0ABR1D798_NECAM</name>
<keyword evidence="5" id="KW-1185">Reference proteome</keyword>